<evidence type="ECO:0000313" key="4">
    <source>
        <dbReference type="Proteomes" id="UP000054851"/>
    </source>
</evidence>
<keyword evidence="4" id="KW-1185">Reference proteome</keyword>
<dbReference type="InterPro" id="IPR007712">
    <property type="entry name" value="RelE/ParE_toxin"/>
</dbReference>
<evidence type="ECO:0000256" key="2">
    <source>
        <dbReference type="ARBA" id="ARBA00022649"/>
    </source>
</evidence>
<proteinExistence type="inferred from homology"/>
<dbReference type="OrthoDB" id="9798046at2"/>
<sequence>MRVRCAPEALQDREDVWAYIAEDNPLAAAHMDELFSEAAERLTSYAHFGRTGKIPGTRELIAHENYRLIYEIADEVWVLALVHAARLWPPVQK</sequence>
<comment type="similarity">
    <text evidence="1">Belongs to the RelE toxin family.</text>
</comment>
<dbReference type="Gene3D" id="3.30.2310.20">
    <property type="entry name" value="RelE-like"/>
    <property type="match status" value="1"/>
</dbReference>
<evidence type="ECO:0000313" key="3">
    <source>
        <dbReference type="EMBL" id="SAK53170.1"/>
    </source>
</evidence>
<dbReference type="Pfam" id="PF05016">
    <property type="entry name" value="ParE_toxin"/>
    <property type="match status" value="1"/>
</dbReference>
<comment type="caution">
    <text evidence="3">The sequence shown here is derived from an EMBL/GenBank/DDBJ whole genome shotgun (WGS) entry which is preliminary data.</text>
</comment>
<dbReference type="Proteomes" id="UP000054851">
    <property type="component" value="Unassembled WGS sequence"/>
</dbReference>
<dbReference type="InterPro" id="IPR051803">
    <property type="entry name" value="TA_system_RelE-like_toxin"/>
</dbReference>
<dbReference type="EMBL" id="FCOA02000004">
    <property type="protein sequence ID" value="SAK53170.1"/>
    <property type="molecule type" value="Genomic_DNA"/>
</dbReference>
<dbReference type="NCBIfam" id="TIGR02385">
    <property type="entry name" value="RelE_StbE"/>
    <property type="match status" value="1"/>
</dbReference>
<keyword evidence="2" id="KW-1277">Toxin-antitoxin system</keyword>
<dbReference type="AlphaFoldDB" id="A0A158A5X5"/>
<dbReference type="PANTHER" id="PTHR33755">
    <property type="entry name" value="TOXIN PARE1-RELATED"/>
    <property type="match status" value="1"/>
</dbReference>
<dbReference type="PANTHER" id="PTHR33755:SF6">
    <property type="entry name" value="PLASMID STABILIZATION SYSTEM PROTEIN"/>
    <property type="match status" value="1"/>
</dbReference>
<organism evidence="3 4">
    <name type="scientific">Caballeronia hypogeia</name>
    <dbReference type="NCBI Taxonomy" id="1777140"/>
    <lineage>
        <taxon>Bacteria</taxon>
        <taxon>Pseudomonadati</taxon>
        <taxon>Pseudomonadota</taxon>
        <taxon>Betaproteobacteria</taxon>
        <taxon>Burkholderiales</taxon>
        <taxon>Burkholderiaceae</taxon>
        <taxon>Caballeronia</taxon>
    </lineage>
</organism>
<gene>
    <name evidence="3" type="ORF">AWB79_01989</name>
</gene>
<protein>
    <submittedName>
        <fullName evidence="3">Translation repressor RelE</fullName>
    </submittedName>
</protein>
<dbReference type="RefSeq" id="WP_061167225.1">
    <property type="nucleotide sequence ID" value="NZ_FCOA02000004.1"/>
</dbReference>
<dbReference type="STRING" id="1777140.AWB79_01989"/>
<name>A0A158A5X5_9BURK</name>
<reference evidence="3" key="1">
    <citation type="submission" date="2016-01" db="EMBL/GenBank/DDBJ databases">
        <authorList>
            <person name="Peeters C."/>
        </authorList>
    </citation>
    <scope>NUCLEOTIDE SEQUENCE</scope>
    <source>
        <strain evidence="3">LMG 29322</strain>
    </source>
</reference>
<dbReference type="InterPro" id="IPR035093">
    <property type="entry name" value="RelE/ParE_toxin_dom_sf"/>
</dbReference>
<evidence type="ECO:0000256" key="1">
    <source>
        <dbReference type="ARBA" id="ARBA00006226"/>
    </source>
</evidence>
<accession>A0A158A5X5</accession>